<dbReference type="PANTHER" id="PTHR10048">
    <property type="entry name" value="PHOSPHATIDYLINOSITOL KINASE"/>
    <property type="match status" value="1"/>
</dbReference>
<evidence type="ECO:0000259" key="8">
    <source>
        <dbReference type="PROSITE" id="PS50290"/>
    </source>
</evidence>
<protein>
    <recommendedName>
        <fullName evidence="2">phosphatidylinositol 3-kinase</fullName>
        <ecNumber evidence="2">2.7.1.137</ecNumber>
    </recommendedName>
</protein>
<dbReference type="InterPro" id="IPR003113">
    <property type="entry name" value="PI3K_ABD"/>
</dbReference>
<keyword evidence="14" id="KW-1185">Reference proteome</keyword>
<comment type="catalytic activity">
    <reaction evidence="1">
        <text>a 1,2-diacyl-sn-glycero-3-phospho-(1D-myo-inositol) + ATP = a 1,2-diacyl-sn-glycero-3-phospho-(1D-myo-inositol-3-phosphate) + ADP + H(+)</text>
        <dbReference type="Rhea" id="RHEA:12709"/>
        <dbReference type="ChEBI" id="CHEBI:15378"/>
        <dbReference type="ChEBI" id="CHEBI:30616"/>
        <dbReference type="ChEBI" id="CHEBI:57880"/>
        <dbReference type="ChEBI" id="CHEBI:58088"/>
        <dbReference type="ChEBI" id="CHEBI:456216"/>
        <dbReference type="EC" id="2.7.1.137"/>
    </reaction>
</comment>
<gene>
    <name evidence="13" type="ORF">ACJMK2_008348</name>
</gene>
<evidence type="ECO:0000313" key="13">
    <source>
        <dbReference type="EMBL" id="KAL3862377.1"/>
    </source>
</evidence>
<dbReference type="InterPro" id="IPR042236">
    <property type="entry name" value="PI3K_accessory_sf"/>
</dbReference>
<dbReference type="InterPro" id="IPR015433">
    <property type="entry name" value="PI3/4_kinase"/>
</dbReference>
<dbReference type="InterPro" id="IPR011009">
    <property type="entry name" value="Kinase-like_dom_sf"/>
</dbReference>
<dbReference type="PROSITE" id="PS51547">
    <property type="entry name" value="C2_PI3K"/>
    <property type="match status" value="1"/>
</dbReference>
<dbReference type="InterPro" id="IPR001263">
    <property type="entry name" value="PI3K_accessory_dom"/>
</dbReference>
<dbReference type="GO" id="GO:0050920">
    <property type="term" value="P:regulation of chemotaxis"/>
    <property type="evidence" value="ECO:0007669"/>
    <property type="project" value="UniProtKB-ARBA"/>
</dbReference>
<name>A0ABD3VLJ5_SINWO</name>
<evidence type="ECO:0000256" key="1">
    <source>
        <dbReference type="ARBA" id="ARBA00001498"/>
    </source>
</evidence>
<dbReference type="SUPFAM" id="SSF54236">
    <property type="entry name" value="Ubiquitin-like"/>
    <property type="match status" value="1"/>
</dbReference>
<dbReference type="SMART" id="SM00144">
    <property type="entry name" value="PI3K_rbd"/>
    <property type="match status" value="1"/>
</dbReference>
<keyword evidence="3" id="KW-0808">Transferase</keyword>
<dbReference type="InterPro" id="IPR016024">
    <property type="entry name" value="ARM-type_fold"/>
</dbReference>
<dbReference type="AlphaFoldDB" id="A0ABD3VLJ5"/>
<keyword evidence="6" id="KW-0067">ATP-binding</keyword>
<evidence type="ECO:0000256" key="2">
    <source>
        <dbReference type="ARBA" id="ARBA00012073"/>
    </source>
</evidence>
<evidence type="ECO:0000256" key="5">
    <source>
        <dbReference type="ARBA" id="ARBA00022777"/>
    </source>
</evidence>
<evidence type="ECO:0000256" key="4">
    <source>
        <dbReference type="ARBA" id="ARBA00022741"/>
    </source>
</evidence>
<dbReference type="Gene3D" id="1.25.40.70">
    <property type="entry name" value="Phosphatidylinositol 3-kinase, accessory domain (PIK)"/>
    <property type="match status" value="1"/>
</dbReference>
<dbReference type="PANTHER" id="PTHR10048:SF118">
    <property type="entry name" value="PI-3 KINASE"/>
    <property type="match status" value="1"/>
</dbReference>
<evidence type="ECO:0000259" key="9">
    <source>
        <dbReference type="PROSITE" id="PS51544"/>
    </source>
</evidence>
<dbReference type="SMART" id="SM00143">
    <property type="entry name" value="PI3K_p85B"/>
    <property type="match status" value="1"/>
</dbReference>
<dbReference type="FunFam" id="3.30.1010.10:FF:000008">
    <property type="entry name" value="Phosphatidylinositol 4,5-bisphosphate 3-kinase catalytic subunit gamma"/>
    <property type="match status" value="1"/>
</dbReference>
<dbReference type="Proteomes" id="UP001634394">
    <property type="component" value="Unassembled WGS sequence"/>
</dbReference>
<evidence type="ECO:0000259" key="11">
    <source>
        <dbReference type="PROSITE" id="PS51546"/>
    </source>
</evidence>
<dbReference type="GO" id="GO:0016303">
    <property type="term" value="F:1-phosphatidylinositol-3-kinase activity"/>
    <property type="evidence" value="ECO:0007669"/>
    <property type="project" value="UniProtKB-EC"/>
</dbReference>
<feature type="domain" description="PIK helical" evidence="10">
    <location>
        <begin position="501"/>
        <end position="677"/>
    </location>
</feature>
<evidence type="ECO:0000256" key="6">
    <source>
        <dbReference type="ARBA" id="ARBA00022840"/>
    </source>
</evidence>
<dbReference type="InterPro" id="IPR035892">
    <property type="entry name" value="C2_domain_sf"/>
</dbReference>
<dbReference type="PROSITE" id="PS51544">
    <property type="entry name" value="PI3K_ABD"/>
    <property type="match status" value="1"/>
</dbReference>
<dbReference type="EMBL" id="JBJQND010000011">
    <property type="protein sequence ID" value="KAL3862377.1"/>
    <property type="molecule type" value="Genomic_DNA"/>
</dbReference>
<dbReference type="EC" id="2.7.1.137" evidence="2"/>
<dbReference type="SUPFAM" id="SSF49562">
    <property type="entry name" value="C2 domain (Calcium/lipid-binding domain, CaLB)"/>
    <property type="match status" value="1"/>
</dbReference>
<feature type="domain" description="PI3K-ABD" evidence="9">
    <location>
        <begin position="16"/>
        <end position="105"/>
    </location>
</feature>
<evidence type="ECO:0000256" key="3">
    <source>
        <dbReference type="ARBA" id="ARBA00022679"/>
    </source>
</evidence>
<evidence type="ECO:0000259" key="10">
    <source>
        <dbReference type="PROSITE" id="PS51545"/>
    </source>
</evidence>
<dbReference type="InterPro" id="IPR000403">
    <property type="entry name" value="PI3/4_kinase_cat_dom"/>
</dbReference>
<evidence type="ECO:0000313" key="14">
    <source>
        <dbReference type="Proteomes" id="UP001634394"/>
    </source>
</evidence>
<dbReference type="InterPro" id="IPR029071">
    <property type="entry name" value="Ubiquitin-like_domsf"/>
</dbReference>
<dbReference type="Gene3D" id="3.30.1010.10">
    <property type="entry name" value="Phosphatidylinositol 3-kinase Catalytic Subunit, Chain A, domain 4"/>
    <property type="match status" value="1"/>
</dbReference>
<feature type="domain" description="PI3K/PI4K catalytic" evidence="8">
    <location>
        <begin position="753"/>
        <end position="1029"/>
    </location>
</feature>
<keyword evidence="5" id="KW-0418">Kinase</keyword>
<dbReference type="PROSITE" id="PS51545">
    <property type="entry name" value="PIK_HELICAL"/>
    <property type="match status" value="1"/>
</dbReference>
<dbReference type="Gene3D" id="1.10.1070.11">
    <property type="entry name" value="Phosphatidylinositol 3-/4-kinase, catalytic domain"/>
    <property type="match status" value="1"/>
</dbReference>
<feature type="domain" description="PI3K-RBD" evidence="11">
    <location>
        <begin position="185"/>
        <end position="277"/>
    </location>
</feature>
<dbReference type="PROSITE" id="PS00916">
    <property type="entry name" value="PI3_4_KINASE_2"/>
    <property type="match status" value="1"/>
</dbReference>
<reference evidence="13 14" key="1">
    <citation type="submission" date="2024-11" db="EMBL/GenBank/DDBJ databases">
        <title>Chromosome-level genome assembly of the freshwater bivalve Anodonta woodiana.</title>
        <authorList>
            <person name="Chen X."/>
        </authorList>
    </citation>
    <scope>NUCLEOTIDE SEQUENCE [LARGE SCALE GENOMIC DNA]</scope>
    <source>
        <strain evidence="13">MN2024</strain>
        <tissue evidence="13">Gills</tissue>
    </source>
</reference>
<dbReference type="GO" id="GO:0032060">
    <property type="term" value="P:bleb assembly"/>
    <property type="evidence" value="ECO:0007669"/>
    <property type="project" value="UniProtKB-ARBA"/>
</dbReference>
<dbReference type="InterPro" id="IPR002420">
    <property type="entry name" value="PI3K-type_C2_dom"/>
</dbReference>
<dbReference type="GO" id="GO:0005524">
    <property type="term" value="F:ATP binding"/>
    <property type="evidence" value="ECO:0007669"/>
    <property type="project" value="UniProtKB-KW"/>
</dbReference>
<comment type="similarity">
    <text evidence="7">Belongs to the PI3/PI4-kinase family.</text>
</comment>
<evidence type="ECO:0000259" key="12">
    <source>
        <dbReference type="PROSITE" id="PS51547"/>
    </source>
</evidence>
<sequence length="1042" mass="121421">MKLDAIAFPDIGEVEKDGEIFMDFLLPNGCFFQISVDFYTPLEIIKEIVWKEAQKFPLYSKLQRHDVYKFVILNQDCQMEEVLDESLRLCDIRPVGTFLKVIEKKTEKKHETLDKKVSTLIGRGTMDANVVSRAEVDDFRKRMQQFGLSKLNTKKDWYEIFRIQHPPRLRNSTLIPKYIEEACTNGYFVYNLKVEDFGGGKRFMQKAHIEDEPSAIIDMAIEKMKNNLGIDNINPGDCILKCMTMEDYVYGNHCLHRFKYIYECLQRRVAPEFCLKDKRNIFTFDHKRNHFSPASSTSTLNRQTIMPKRRDTLTWDIKDKFNFVVDAVTNIENMSDQGKNSLDKLNLIVGLYHGNELLGEVLRTKDYPVKDGKCKMVESLIFDLNLEDVQFTSKICFTLNGRAKKTKSFEAVAWGNIPVFDFRSRLQQGEQYLQMWPVTADLQFEESGLYSIGTVAMNPHSVITLVLNFPDYGRKPPIIFPPEEIVIQCAADNMEKLGHPGSPQWKASKTHIDQLKIILERTSDSLHEQDKELTWLLRHECLENMPHALPLILNSVKWYNHIDVAKMQVLLSAWRPLPVDQALELLDFNFPDRYVRKYAVDCLSVICDEELSLYLLQLVQALKYETHLYCPLAEFLMERALKNQHIGHQLFWLLKSEIHDPKVTVRYGLLLESYLKLNPDHMNSLIKQHEALSKMHTLSMLMHSEKYKNIQNAKNREVAIKDMRSVLEQKAYRDKLSDIQSPLSPLYRLKDLAVEDCKFMDSKKRPLWLVWKNADWESLKIQTIYKNGDDLRQDMLTLQILQVMDSIWQSEGLDLRMNIYGCVATGLEQGMIEIVQQARTLADIQKIQTNSALDKRSLYLWLKEKNNEDNMDHVVKEFMLSCAGYTVATYVLGIGDRHNDNIMLKENGQLFHIDFGHFLGNFKSYKGIKRERVPFVLTSHFAYVITKAETKNENFKEFQDYCEKAYKALRKRGSLLVRLFMMMLSSGIPQLTSVSDLDYLKETLALNMSEEKAIQQFRAKFDDARNAFSPYLNWALHNFVHK</sequence>
<dbReference type="PROSITE" id="PS50290">
    <property type="entry name" value="PI3_4_KINASE_3"/>
    <property type="match status" value="1"/>
</dbReference>
<dbReference type="SUPFAM" id="SSF48371">
    <property type="entry name" value="ARM repeat"/>
    <property type="match status" value="1"/>
</dbReference>
<accession>A0ABD3VLJ5</accession>
<dbReference type="InterPro" id="IPR000341">
    <property type="entry name" value="PI3K_Ras-bd_dom"/>
</dbReference>
<dbReference type="GO" id="GO:0005737">
    <property type="term" value="C:cytoplasm"/>
    <property type="evidence" value="ECO:0007669"/>
    <property type="project" value="UniProtKB-ARBA"/>
</dbReference>
<proteinExistence type="inferred from homology"/>
<dbReference type="InterPro" id="IPR018936">
    <property type="entry name" value="PI3/4_kinase_CS"/>
</dbReference>
<dbReference type="Pfam" id="PF00454">
    <property type="entry name" value="PI3_PI4_kinase"/>
    <property type="match status" value="1"/>
</dbReference>
<dbReference type="PROSITE" id="PS51546">
    <property type="entry name" value="PI3K_RBD"/>
    <property type="match status" value="1"/>
</dbReference>
<dbReference type="Gene3D" id="3.10.20.770">
    <property type="match status" value="1"/>
</dbReference>
<evidence type="ECO:0000256" key="7">
    <source>
        <dbReference type="PROSITE-ProRule" id="PRU00880"/>
    </source>
</evidence>
<dbReference type="InterPro" id="IPR036940">
    <property type="entry name" value="PI3/4_kinase_cat_sf"/>
</dbReference>
<dbReference type="Pfam" id="PF00613">
    <property type="entry name" value="PI3Ka"/>
    <property type="match status" value="1"/>
</dbReference>
<dbReference type="SUPFAM" id="SSF56112">
    <property type="entry name" value="Protein kinase-like (PK-like)"/>
    <property type="match status" value="1"/>
</dbReference>
<keyword evidence="4" id="KW-0547">Nucleotide-binding</keyword>
<dbReference type="Pfam" id="PF02192">
    <property type="entry name" value="PI3K_p85B"/>
    <property type="match status" value="1"/>
</dbReference>
<comment type="caution">
    <text evidence="13">The sequence shown here is derived from an EMBL/GenBank/DDBJ whole genome shotgun (WGS) entry which is preliminary data.</text>
</comment>
<dbReference type="FunFam" id="1.10.1070.11:FF:000001">
    <property type="entry name" value="Phosphatidylinositol 4,5-bisphosphate 3-kinase catalytic subunit"/>
    <property type="match status" value="1"/>
</dbReference>
<dbReference type="Pfam" id="PF00794">
    <property type="entry name" value="PI3K_rbd"/>
    <property type="match status" value="1"/>
</dbReference>
<dbReference type="Gene3D" id="2.60.40.150">
    <property type="entry name" value="C2 domain"/>
    <property type="match status" value="1"/>
</dbReference>
<dbReference type="SMART" id="SM00146">
    <property type="entry name" value="PI3Kc"/>
    <property type="match status" value="1"/>
</dbReference>
<dbReference type="SMART" id="SM00145">
    <property type="entry name" value="PI3Ka"/>
    <property type="match status" value="1"/>
</dbReference>
<organism evidence="13 14">
    <name type="scientific">Sinanodonta woodiana</name>
    <name type="common">Chinese pond mussel</name>
    <name type="synonym">Anodonta woodiana</name>
    <dbReference type="NCBI Taxonomy" id="1069815"/>
    <lineage>
        <taxon>Eukaryota</taxon>
        <taxon>Metazoa</taxon>
        <taxon>Spiralia</taxon>
        <taxon>Lophotrochozoa</taxon>
        <taxon>Mollusca</taxon>
        <taxon>Bivalvia</taxon>
        <taxon>Autobranchia</taxon>
        <taxon>Heteroconchia</taxon>
        <taxon>Palaeoheterodonta</taxon>
        <taxon>Unionida</taxon>
        <taxon>Unionoidea</taxon>
        <taxon>Unionidae</taxon>
        <taxon>Unioninae</taxon>
        <taxon>Sinanodonta</taxon>
    </lineage>
</organism>
<dbReference type="Pfam" id="PF00792">
    <property type="entry name" value="PI3K_C2"/>
    <property type="match status" value="1"/>
</dbReference>
<feature type="domain" description="C2 PI3K-type" evidence="12">
    <location>
        <begin position="317"/>
        <end position="481"/>
    </location>
</feature>